<accession>A0A2K9P3U1</accession>
<dbReference type="AlphaFoldDB" id="A0A2K9P3U1"/>
<reference evidence="1 2" key="1">
    <citation type="submission" date="2017-04" db="EMBL/GenBank/DDBJ databases">
        <title>Monoglobus pectinilyticus 14 draft genome.</title>
        <authorList>
            <person name="Kim C."/>
            <person name="Rosendale D.I."/>
            <person name="Kelly W.J."/>
            <person name="Tannock G.W."/>
            <person name="Patchett M.L."/>
            <person name="Jordens J.Z."/>
        </authorList>
    </citation>
    <scope>NUCLEOTIDE SEQUENCE [LARGE SCALE GENOMIC DNA]</scope>
    <source>
        <strain evidence="1 2">14</strain>
    </source>
</reference>
<proteinExistence type="predicted"/>
<keyword evidence="2" id="KW-1185">Reference proteome</keyword>
<dbReference type="OrthoDB" id="2611623at2"/>
<dbReference type="Proteomes" id="UP000235589">
    <property type="component" value="Chromosome"/>
</dbReference>
<name>A0A2K9P3U1_9FIRM</name>
<evidence type="ECO:0000313" key="2">
    <source>
        <dbReference type="Proteomes" id="UP000235589"/>
    </source>
</evidence>
<dbReference type="GeneID" id="98063153"/>
<protein>
    <submittedName>
        <fullName evidence="1">Phage protein</fullName>
    </submittedName>
</protein>
<sequence>MLDEIYTALESYGYNEFDGSDEMILNLIIDNVEQHIKGFCNISQIPKDLKHTFIHSVCGEFLYQKYNSGSLPDSFDFEVACSSISEGDVKLDFNINGTSTAEQRFLKMVNELRSPDYNCLIRYRKLVW</sequence>
<dbReference type="KEGG" id="mpec:B9O19_01772"/>
<evidence type="ECO:0000313" key="1">
    <source>
        <dbReference type="EMBL" id="AUO19926.1"/>
    </source>
</evidence>
<dbReference type="EMBL" id="CP020991">
    <property type="protein sequence ID" value="AUO19926.1"/>
    <property type="molecule type" value="Genomic_DNA"/>
</dbReference>
<gene>
    <name evidence="1" type="ORF">B9O19_01772</name>
</gene>
<organism evidence="1 2">
    <name type="scientific">Monoglobus pectinilyticus</name>
    <dbReference type="NCBI Taxonomy" id="1981510"/>
    <lineage>
        <taxon>Bacteria</taxon>
        <taxon>Bacillati</taxon>
        <taxon>Bacillota</taxon>
        <taxon>Clostridia</taxon>
        <taxon>Monoglobales</taxon>
        <taxon>Monoglobaceae</taxon>
        <taxon>Monoglobus</taxon>
    </lineage>
</organism>
<dbReference type="RefSeq" id="WP_102366086.1">
    <property type="nucleotide sequence ID" value="NZ_CP020991.1"/>
</dbReference>